<evidence type="ECO:0000313" key="1">
    <source>
        <dbReference type="EMBL" id="OCT84150.1"/>
    </source>
</evidence>
<dbReference type="Proteomes" id="UP000694892">
    <property type="component" value="Chromosome 4L"/>
</dbReference>
<gene>
    <name evidence="1" type="ORF">XELAEV_18022291mg</name>
</gene>
<reference evidence="2" key="1">
    <citation type="journal article" date="2016" name="Nature">
        <title>Genome evolution in the allotetraploid frog Xenopus laevis.</title>
        <authorList>
            <person name="Session A.M."/>
            <person name="Uno Y."/>
            <person name="Kwon T."/>
            <person name="Chapman J.A."/>
            <person name="Toyoda A."/>
            <person name="Takahashi S."/>
            <person name="Fukui A."/>
            <person name="Hikosaka A."/>
            <person name="Suzuki A."/>
            <person name="Kondo M."/>
            <person name="van Heeringen S.J."/>
            <person name="Quigley I."/>
            <person name="Heinz S."/>
            <person name="Ogino H."/>
            <person name="Ochi H."/>
            <person name="Hellsten U."/>
            <person name="Lyons J.B."/>
            <person name="Simakov O."/>
            <person name="Putnam N."/>
            <person name="Stites J."/>
            <person name="Kuroki Y."/>
            <person name="Tanaka T."/>
            <person name="Michiue T."/>
            <person name="Watanabe M."/>
            <person name="Bogdanovic O."/>
            <person name="Lister R."/>
            <person name="Georgiou G."/>
            <person name="Paranjpe S.S."/>
            <person name="van Kruijsbergen I."/>
            <person name="Shu S."/>
            <person name="Carlson J."/>
            <person name="Kinoshita T."/>
            <person name="Ohta Y."/>
            <person name="Mawaribuchi S."/>
            <person name="Jenkins J."/>
            <person name="Grimwood J."/>
            <person name="Schmutz J."/>
            <person name="Mitros T."/>
            <person name="Mozaffari S.V."/>
            <person name="Suzuki Y."/>
            <person name="Haramoto Y."/>
            <person name="Yamamoto T.S."/>
            <person name="Takagi C."/>
            <person name="Heald R."/>
            <person name="Miller K."/>
            <person name="Haudenschild C."/>
            <person name="Kitzman J."/>
            <person name="Nakayama T."/>
            <person name="Izutsu Y."/>
            <person name="Robert J."/>
            <person name="Fortriede J."/>
            <person name="Burns K."/>
            <person name="Lotay V."/>
            <person name="Karimi K."/>
            <person name="Yasuoka Y."/>
            <person name="Dichmann D.S."/>
            <person name="Flajnik M.F."/>
            <person name="Houston D.W."/>
            <person name="Shendure J."/>
            <person name="DuPasquier L."/>
            <person name="Vize P.D."/>
            <person name="Zorn A.M."/>
            <person name="Ito M."/>
            <person name="Marcotte E.M."/>
            <person name="Wallingford J.B."/>
            <person name="Ito Y."/>
            <person name="Asashima M."/>
            <person name="Ueno N."/>
            <person name="Matsuda Y."/>
            <person name="Veenstra G.J."/>
            <person name="Fujiyama A."/>
            <person name="Harland R.M."/>
            <person name="Taira M."/>
            <person name="Rokhsar D.S."/>
        </authorList>
    </citation>
    <scope>NUCLEOTIDE SEQUENCE [LARGE SCALE GENOMIC DNA]</scope>
    <source>
        <strain evidence="2">J</strain>
    </source>
</reference>
<evidence type="ECO:0000313" key="2">
    <source>
        <dbReference type="Proteomes" id="UP000694892"/>
    </source>
</evidence>
<organism evidence="1 2">
    <name type="scientific">Xenopus laevis</name>
    <name type="common">African clawed frog</name>
    <dbReference type="NCBI Taxonomy" id="8355"/>
    <lineage>
        <taxon>Eukaryota</taxon>
        <taxon>Metazoa</taxon>
        <taxon>Chordata</taxon>
        <taxon>Craniata</taxon>
        <taxon>Vertebrata</taxon>
        <taxon>Euteleostomi</taxon>
        <taxon>Amphibia</taxon>
        <taxon>Batrachia</taxon>
        <taxon>Anura</taxon>
        <taxon>Pipoidea</taxon>
        <taxon>Pipidae</taxon>
        <taxon>Xenopodinae</taxon>
        <taxon>Xenopus</taxon>
        <taxon>Xenopus</taxon>
    </lineage>
</organism>
<protein>
    <submittedName>
        <fullName evidence="1">Uncharacterized protein</fullName>
    </submittedName>
</protein>
<dbReference type="AlphaFoldDB" id="A0A974D4S9"/>
<name>A0A974D4S9_XENLA</name>
<proteinExistence type="predicted"/>
<accession>A0A974D4S9</accession>
<sequence>MHINTSNFCTLKYQFPHSLCRVPRFSIFLGTVVIIYRSHLYFPSTPLPKPSDSPKLHFTQYQFLLNAGNLADSTERCTNCPARECH</sequence>
<dbReference type="EMBL" id="CM004472">
    <property type="protein sequence ID" value="OCT84150.1"/>
    <property type="molecule type" value="Genomic_DNA"/>
</dbReference>